<evidence type="ECO:0000256" key="4">
    <source>
        <dbReference type="PIRSR" id="PIRSR613078-2"/>
    </source>
</evidence>
<keyword evidence="2" id="KW-0413">Isomerase</keyword>
<dbReference type="PROSITE" id="PS00175">
    <property type="entry name" value="PG_MUTASE"/>
    <property type="match status" value="1"/>
</dbReference>
<keyword evidence="6" id="KW-1185">Reference proteome</keyword>
<organism evidence="5 6">
    <name type="scientific">Deinococcus proteolyticus (strain ATCC 35074 / DSM 20540 / JCM 6276 / NBRC 101906 / NCIMB 13154 / VKM Ac-1939 / CCM 2703 / MRP)</name>
    <dbReference type="NCBI Taxonomy" id="693977"/>
    <lineage>
        <taxon>Bacteria</taxon>
        <taxon>Thermotogati</taxon>
        <taxon>Deinococcota</taxon>
        <taxon>Deinococci</taxon>
        <taxon>Deinococcales</taxon>
        <taxon>Deinococcaceae</taxon>
        <taxon>Deinococcus</taxon>
    </lineage>
</organism>
<feature type="binding site" evidence="4">
    <location>
        <begin position="12"/>
        <end position="19"/>
    </location>
    <ligand>
        <name>substrate</name>
    </ligand>
</feature>
<evidence type="ECO:0000256" key="3">
    <source>
        <dbReference type="PIRSR" id="PIRSR613078-1"/>
    </source>
</evidence>
<feature type="active site" description="Proton donor/acceptor" evidence="3">
    <location>
        <position position="88"/>
    </location>
</feature>
<reference evidence="6" key="1">
    <citation type="submission" date="2011-02" db="EMBL/GenBank/DDBJ databases">
        <title>The complete sequence of chromosome of Deinococcus proteolyticus DSM 20540.</title>
        <authorList>
            <consortium name="US DOE Joint Genome Institute (JGI-PGF)"/>
            <person name="Lucas S."/>
            <person name="Copeland A."/>
            <person name="Lapidus A."/>
            <person name="Bruce D."/>
            <person name="Goodwin L."/>
            <person name="Pitluck S."/>
            <person name="Kyrpides N."/>
            <person name="Mavromatis K."/>
            <person name="Pagani I."/>
            <person name="Ivanova N."/>
            <person name="Ovchinnikova G."/>
            <person name="Zeytun A."/>
            <person name="Detter J.C."/>
            <person name="Han C."/>
            <person name="Land M."/>
            <person name="Hauser L."/>
            <person name="Markowitz V."/>
            <person name="Cheng J.-F."/>
            <person name="Hugenholtz P."/>
            <person name="Woyke T."/>
            <person name="Wu D."/>
            <person name="Pukall R."/>
            <person name="Steenblock K."/>
            <person name="Brambilla E."/>
            <person name="Klenk H.-P."/>
            <person name="Eisen J.A."/>
        </authorList>
    </citation>
    <scope>NUCLEOTIDE SEQUENCE [LARGE SCALE GENOMIC DNA]</scope>
    <source>
        <strain evidence="6">ATCC 35074 / DSM 20540 / JCM 6276 / NBRC 101906 / NCIMB 13154 / VKM Ac-1939 / CCM 2703 / MRP</strain>
    </source>
</reference>
<feature type="binding site" evidence="4">
    <location>
        <position position="64"/>
    </location>
    <ligand>
        <name>substrate</name>
    </ligand>
</feature>
<dbReference type="OrthoDB" id="64342at2"/>
<gene>
    <name evidence="5" type="ordered locus">Deipr_0455</name>
</gene>
<dbReference type="InterPro" id="IPR050275">
    <property type="entry name" value="PGM_Phosphatase"/>
</dbReference>
<dbReference type="EMBL" id="CP002536">
    <property type="protein sequence ID" value="ADY25625.1"/>
    <property type="molecule type" value="Genomic_DNA"/>
</dbReference>
<protein>
    <submittedName>
        <fullName evidence="5">Phosphoglycerate mutase</fullName>
    </submittedName>
</protein>
<dbReference type="KEGG" id="dpt:Deipr_0455"/>
<dbReference type="SUPFAM" id="SSF53254">
    <property type="entry name" value="Phosphoglycerate mutase-like"/>
    <property type="match status" value="1"/>
</dbReference>
<evidence type="ECO:0000256" key="1">
    <source>
        <dbReference type="ARBA" id="ARBA00023152"/>
    </source>
</evidence>
<dbReference type="PANTHER" id="PTHR48100:SF1">
    <property type="entry name" value="HISTIDINE PHOSPHATASE FAMILY PROTEIN-RELATED"/>
    <property type="match status" value="1"/>
</dbReference>
<keyword evidence="1" id="KW-0324">Glycolysis</keyword>
<dbReference type="InterPro" id="IPR001345">
    <property type="entry name" value="PG/BPGM_mutase_AS"/>
</dbReference>
<dbReference type="InterPro" id="IPR013078">
    <property type="entry name" value="His_Pase_superF_clade-1"/>
</dbReference>
<dbReference type="GO" id="GO:0016791">
    <property type="term" value="F:phosphatase activity"/>
    <property type="evidence" value="ECO:0007669"/>
    <property type="project" value="TreeGrafter"/>
</dbReference>
<dbReference type="AlphaFoldDB" id="F0RK66"/>
<dbReference type="Gene3D" id="3.40.50.1240">
    <property type="entry name" value="Phosphoglycerate mutase-like"/>
    <property type="match status" value="1"/>
</dbReference>
<evidence type="ECO:0000256" key="2">
    <source>
        <dbReference type="ARBA" id="ARBA00023235"/>
    </source>
</evidence>
<dbReference type="Pfam" id="PF00300">
    <property type="entry name" value="His_Phos_1"/>
    <property type="match status" value="1"/>
</dbReference>
<dbReference type="PANTHER" id="PTHR48100">
    <property type="entry name" value="BROAD-SPECIFICITY PHOSPHATASE YOR283W-RELATED"/>
    <property type="match status" value="1"/>
</dbReference>
<dbReference type="CDD" id="cd07067">
    <property type="entry name" value="HP_PGM_like"/>
    <property type="match status" value="1"/>
</dbReference>
<dbReference type="SMART" id="SM00855">
    <property type="entry name" value="PGAM"/>
    <property type="match status" value="1"/>
</dbReference>
<dbReference type="Proteomes" id="UP000007718">
    <property type="component" value="Chromosome"/>
</dbReference>
<proteinExistence type="predicted"/>
<dbReference type="RefSeq" id="WP_013614234.1">
    <property type="nucleotide sequence ID" value="NC_015161.1"/>
</dbReference>
<accession>F0RK66</accession>
<feature type="active site" description="Tele-phosphohistidine intermediate" evidence="3">
    <location>
        <position position="13"/>
    </location>
</feature>
<dbReference type="eggNOG" id="COG0406">
    <property type="taxonomic scope" value="Bacteria"/>
</dbReference>
<dbReference type="GO" id="GO:0005737">
    <property type="term" value="C:cytoplasm"/>
    <property type="evidence" value="ECO:0007669"/>
    <property type="project" value="TreeGrafter"/>
</dbReference>
<reference evidence="5 6" key="2">
    <citation type="journal article" date="2012" name="Stand. Genomic Sci.">
        <title>Complete genome sequence of the orange-red pigmented, radioresistant Deinococcus proteolyticus type strain (MRP(T)).</title>
        <authorList>
            <person name="Copeland A."/>
            <person name="Zeytun A."/>
            <person name="Yassawong M."/>
            <person name="Nolan M."/>
            <person name="Lucas S."/>
            <person name="Hammon N."/>
            <person name="Deshpande S."/>
            <person name="Cheng J.F."/>
            <person name="Han C."/>
            <person name="Tapia R."/>
            <person name="Goodwin L.A."/>
            <person name="Pitluck S."/>
            <person name="Mavromatis K."/>
            <person name="Liolios K."/>
            <person name="Pagani I."/>
            <person name="Ivanova N."/>
            <person name="Mikhailova N."/>
            <person name="Pati A."/>
            <person name="Chen A."/>
            <person name="Palaniappan K."/>
            <person name="Land M."/>
            <person name="Hauser L."/>
            <person name="Jeffries C.D."/>
            <person name="Brambilla E.M."/>
            <person name="Rohde M."/>
            <person name="Sikorski J."/>
            <person name="Pukall R."/>
            <person name="Goker M."/>
            <person name="Detter J.C."/>
            <person name="Woyke T."/>
            <person name="Bristow J."/>
            <person name="Eisen J.A."/>
            <person name="Markowitz V."/>
            <person name="Hugenholtz P."/>
            <person name="Kyrpides N.C."/>
            <person name="Klenk H.P."/>
            <person name="Lapidus A."/>
        </authorList>
    </citation>
    <scope>NUCLEOTIDE SEQUENCE [LARGE SCALE GENOMIC DNA]</scope>
    <source>
        <strain evidence="6">ATCC 35074 / DSM 20540 / JCM 6276 / NBRC 101906 / NCIMB 13154 / VKM Ac-1939 / CCM 2703 / MRP</strain>
    </source>
</reference>
<dbReference type="InterPro" id="IPR029033">
    <property type="entry name" value="His_PPase_superfam"/>
</dbReference>
<sequence length="214" mass="22903">MTADSGTLILIRHGQTALNAQGRFQGQTDTPLDATGRAQVQATAQRLRAEGVRSPLILSSDLPRAVQTAQAVQAEVGGQLETSPALREIAFGDWDGRSITEIEAQFPDDYLRFRGGDPSFLCPGGECGTDVVNRASRFVEGHLPGPGQTVAVVAHQLTIFALLTRLLNEDYQTVWPTHRFNHANAAFSRLTYQNGAVVSAELGIKDHLAGAGGL</sequence>
<evidence type="ECO:0000313" key="5">
    <source>
        <dbReference type="EMBL" id="ADY25625.1"/>
    </source>
</evidence>
<evidence type="ECO:0000313" key="6">
    <source>
        <dbReference type="Proteomes" id="UP000007718"/>
    </source>
</evidence>
<dbReference type="HOGENOM" id="CLU_033323_9_5_0"/>
<name>F0RK66_DEIPM</name>